<feature type="transmembrane region" description="Helical" evidence="2">
    <location>
        <begin position="536"/>
        <end position="555"/>
    </location>
</feature>
<feature type="region of interest" description="Disordered" evidence="1">
    <location>
        <begin position="194"/>
        <end position="303"/>
    </location>
</feature>
<keyword evidence="2" id="KW-1133">Transmembrane helix</keyword>
<feature type="transmembrane region" description="Helical" evidence="2">
    <location>
        <begin position="591"/>
        <end position="612"/>
    </location>
</feature>
<dbReference type="EMBL" id="JALJOS010000008">
    <property type="protein sequence ID" value="KAK9835864.1"/>
    <property type="molecule type" value="Genomic_DNA"/>
</dbReference>
<dbReference type="SUPFAM" id="SSF53474">
    <property type="entry name" value="alpha/beta-Hydrolases"/>
    <property type="match status" value="1"/>
</dbReference>
<feature type="compositionally biased region" description="Polar residues" evidence="1">
    <location>
        <begin position="1"/>
        <end position="24"/>
    </location>
</feature>
<feature type="region of interest" description="Disordered" evidence="1">
    <location>
        <begin position="1"/>
        <end position="34"/>
    </location>
</feature>
<sequence length="1315" mass="144935">MSSSDEPMFSNSLPIQNNGESSQKPALEATAAQHAGQISNSTAVVHDTILQQQHWRQLPQQAGAFCPLIHSGLGLDHSNIVHSASTTSADSRPLNAAPRMDPAVASDILGTHMSIINQSDLLASTPTAGSMSHHSSIPGPLASGNSRHEDQDFLTTAATAGSTPVEEQLRHQDFLMNTSYSFNQVTSSGLSHISQLPADQPFDHHHQEQQQQQQQQQQQHDVTNQEAQAQIERKDGLSALNPDHARTASTATGTESTLSDGPVRISMSSSGDPNESKSNLHTDSMNASTNDGDMGGAAGSASNGAHYNPKGDVILRLECISEAEMKGALFTTAIGQIFAFVAVLVEFITKFDVDKRQLASANREPQLANLIIGVICLAVVLGFLGVYISRVVRCRMLVRKWKGRRRRSALFALILLVIQLINLIAFVVANGVYLSCKCCDQKDLLAWTSIVQWTCWNSIFLILCCSAHSANPWNPKTPGASTRPILGKSLLPSVNWPPVPPRGPPRKSLSLTEPPTKRSMNCIIMDAPISIHWPKLILWFLFELTVFGAPLYWRYGDTSHGLVLPPPSPDGTPIDCTTLRFDCGVKPVTQLMVALILFFGSCWFVLWLCLIYRSKANLLRSPYTDFKMGNLAMRIQERTDWVFIVLFVISFGLLWYVKPGSCRSVLYTWLGLLPMQVMSTTNALSRVYMYMPCAPRQKTPLLLVWLQEFAWTRQAMVKRLKERNNHSGSCSALNLQPMFCFETAFKAFYWSGLVYDNEEAPDVHLKFSVGYELFDLHSHEIIREPALDTKVLIAWGDDMVVVAFRGTASAKNAATDIQAWRQPHPERMGRWWLGQQPMVHAGFLKAWRFQTFEASQMCVLAKGKRMCSREPVGEPLNERIIARVLRLLDDLTPGPGKCRKLLITGHSLGGALAELAAFDIQRALRAANKDCFLSCYTFGAPRLGNHAFAHLFRATVPDCWSLINDQDVVARRGKLLFMYKRPGHRVIINSRGDLIVRPSYAEASVQRVPGGIGVSHHYLGSYQQSLLAVCLAQFSEKRYRSGMQGVLSLAESSQALADLFQQELGLSISDMRRLSRWGSLADRVPVQKKMMKDIRRTRDGWANPLKGGLAGLPSAIAENVESAVSHMGIPSRRRSHHSDEVADGVPELMEHKFADHSVDERDVGQDMTHLDADGLHGEPLSPTETHQSQPDRSLAQASAPEVSPARQGLPHQPSSRGWKQVSFRVAENLRASANSSQQYTQPTLGNVAEDKGLQYLQSPPSAAAVAEPAVQAHLPATATAGFSSSPAPRVGTTPLQHPWGGPVQPECLQHRRTCL</sequence>
<dbReference type="Gene3D" id="3.40.50.1820">
    <property type="entry name" value="alpha/beta hydrolase"/>
    <property type="match status" value="1"/>
</dbReference>
<feature type="region of interest" description="Disordered" evidence="1">
    <location>
        <begin position="1169"/>
        <end position="1218"/>
    </location>
</feature>
<feature type="compositionally biased region" description="Polar residues" evidence="1">
    <location>
        <begin position="1182"/>
        <end position="1191"/>
    </location>
</feature>
<feature type="domain" description="Fungal lipase-type" evidence="3">
    <location>
        <begin position="801"/>
        <end position="971"/>
    </location>
</feature>
<comment type="caution">
    <text evidence="4">The sequence shown here is derived from an EMBL/GenBank/DDBJ whole genome shotgun (WGS) entry which is preliminary data.</text>
</comment>
<feature type="compositionally biased region" description="Low complexity" evidence="1">
    <location>
        <begin position="209"/>
        <end position="220"/>
    </location>
</feature>
<proteinExistence type="predicted"/>
<gene>
    <name evidence="4" type="ORF">WJX74_009740</name>
</gene>
<evidence type="ECO:0000259" key="3">
    <source>
        <dbReference type="Pfam" id="PF01764"/>
    </source>
</evidence>
<keyword evidence="2" id="KW-0472">Membrane</keyword>
<keyword evidence="2" id="KW-0812">Transmembrane</keyword>
<dbReference type="PANTHER" id="PTHR45856">
    <property type="entry name" value="ALPHA/BETA-HYDROLASES SUPERFAMILY PROTEIN"/>
    <property type="match status" value="1"/>
</dbReference>
<name>A0AAW1RQ36_9CHLO</name>
<dbReference type="GO" id="GO:0006629">
    <property type="term" value="P:lipid metabolic process"/>
    <property type="evidence" value="ECO:0007669"/>
    <property type="project" value="InterPro"/>
</dbReference>
<dbReference type="Proteomes" id="UP001438707">
    <property type="component" value="Unassembled WGS sequence"/>
</dbReference>
<feature type="transmembrane region" description="Helical" evidence="2">
    <location>
        <begin position="409"/>
        <end position="432"/>
    </location>
</feature>
<dbReference type="CDD" id="cd00519">
    <property type="entry name" value="Lipase_3"/>
    <property type="match status" value="1"/>
</dbReference>
<feature type="transmembrane region" description="Helical" evidence="2">
    <location>
        <begin position="368"/>
        <end position="388"/>
    </location>
</feature>
<dbReference type="InterPro" id="IPR029058">
    <property type="entry name" value="AB_hydrolase_fold"/>
</dbReference>
<feature type="compositionally biased region" description="Polar residues" evidence="1">
    <location>
        <begin position="247"/>
        <end position="259"/>
    </location>
</feature>
<keyword evidence="5" id="KW-1185">Reference proteome</keyword>
<evidence type="ECO:0000313" key="5">
    <source>
        <dbReference type="Proteomes" id="UP001438707"/>
    </source>
</evidence>
<reference evidence="4 5" key="1">
    <citation type="journal article" date="2024" name="Nat. Commun.">
        <title>Phylogenomics reveals the evolutionary origins of lichenization in chlorophyte algae.</title>
        <authorList>
            <person name="Puginier C."/>
            <person name="Libourel C."/>
            <person name="Otte J."/>
            <person name="Skaloud P."/>
            <person name="Haon M."/>
            <person name="Grisel S."/>
            <person name="Petersen M."/>
            <person name="Berrin J.G."/>
            <person name="Delaux P.M."/>
            <person name="Dal Grande F."/>
            <person name="Keller J."/>
        </authorList>
    </citation>
    <scope>NUCLEOTIDE SEQUENCE [LARGE SCALE GENOMIC DNA]</scope>
    <source>
        <strain evidence="4 5">SAG 2145</strain>
    </source>
</reference>
<protein>
    <recommendedName>
        <fullName evidence="3">Fungal lipase-type domain-containing protein</fullName>
    </recommendedName>
</protein>
<dbReference type="InterPro" id="IPR051218">
    <property type="entry name" value="Sec_MonoDiacylglyc_Lipase"/>
</dbReference>
<feature type="compositionally biased region" description="Polar residues" evidence="1">
    <location>
        <begin position="124"/>
        <end position="135"/>
    </location>
</feature>
<feature type="region of interest" description="Disordered" evidence="1">
    <location>
        <begin position="124"/>
        <end position="148"/>
    </location>
</feature>
<feature type="transmembrane region" description="Helical" evidence="2">
    <location>
        <begin position="641"/>
        <end position="657"/>
    </location>
</feature>
<evidence type="ECO:0000313" key="4">
    <source>
        <dbReference type="EMBL" id="KAK9835864.1"/>
    </source>
</evidence>
<dbReference type="PANTHER" id="PTHR45856:SF24">
    <property type="entry name" value="FUNGAL LIPASE-LIKE DOMAIN-CONTAINING PROTEIN"/>
    <property type="match status" value="1"/>
</dbReference>
<accession>A0AAW1RQ36</accession>
<organism evidence="4 5">
    <name type="scientific">Apatococcus lobatus</name>
    <dbReference type="NCBI Taxonomy" id="904363"/>
    <lineage>
        <taxon>Eukaryota</taxon>
        <taxon>Viridiplantae</taxon>
        <taxon>Chlorophyta</taxon>
        <taxon>core chlorophytes</taxon>
        <taxon>Trebouxiophyceae</taxon>
        <taxon>Chlorellales</taxon>
        <taxon>Chlorellaceae</taxon>
        <taxon>Apatococcus</taxon>
    </lineage>
</organism>
<feature type="transmembrane region" description="Helical" evidence="2">
    <location>
        <begin position="444"/>
        <end position="466"/>
    </location>
</feature>
<evidence type="ECO:0000256" key="1">
    <source>
        <dbReference type="SAM" id="MobiDB-lite"/>
    </source>
</evidence>
<evidence type="ECO:0000256" key="2">
    <source>
        <dbReference type="SAM" id="Phobius"/>
    </source>
</evidence>
<dbReference type="InterPro" id="IPR002921">
    <property type="entry name" value="Fungal_lipase-type"/>
</dbReference>
<dbReference type="Pfam" id="PF01764">
    <property type="entry name" value="Lipase_3"/>
    <property type="match status" value="1"/>
</dbReference>